<evidence type="ECO:0000256" key="5">
    <source>
        <dbReference type="ARBA" id="ARBA00022741"/>
    </source>
</evidence>
<proteinExistence type="inferred from homology"/>
<feature type="region of interest" description="Disordered" evidence="10">
    <location>
        <begin position="512"/>
        <end position="589"/>
    </location>
</feature>
<dbReference type="InterPro" id="IPR004539">
    <property type="entry name" value="Transl_elong_EF1A_euk/arc"/>
</dbReference>
<feature type="compositionally biased region" description="Acidic residues" evidence="10">
    <location>
        <begin position="555"/>
        <end position="585"/>
    </location>
</feature>
<feature type="coiled-coil region" evidence="9">
    <location>
        <begin position="1049"/>
        <end position="1085"/>
    </location>
</feature>
<dbReference type="CDD" id="cd03705">
    <property type="entry name" value="EF1_alpha_III"/>
    <property type="match status" value="1"/>
</dbReference>
<dbReference type="GO" id="GO:0005737">
    <property type="term" value="C:cytoplasm"/>
    <property type="evidence" value="ECO:0007669"/>
    <property type="project" value="UniProtKB-SubCell"/>
</dbReference>
<protein>
    <submittedName>
        <fullName evidence="12">Related to translation elongation factor eEF-1 alpha chain</fullName>
    </submittedName>
</protein>
<dbReference type="Gene3D" id="2.40.30.10">
    <property type="entry name" value="Translation factors"/>
    <property type="match status" value="2"/>
</dbReference>
<dbReference type="InterPro" id="IPR009000">
    <property type="entry name" value="Transl_B-barrel_sf"/>
</dbReference>
<feature type="domain" description="Tr-type G" evidence="11">
    <location>
        <begin position="5"/>
        <end position="240"/>
    </location>
</feature>
<dbReference type="NCBIfam" id="NF008969">
    <property type="entry name" value="PRK12317.1"/>
    <property type="match status" value="1"/>
</dbReference>
<feature type="compositionally biased region" description="Polar residues" evidence="10">
    <location>
        <begin position="536"/>
        <end position="547"/>
    </location>
</feature>
<dbReference type="FunFam" id="3.40.50.300:FF:000211">
    <property type="entry name" value="Elongation factor 1-alpha"/>
    <property type="match status" value="1"/>
</dbReference>
<comment type="subcellular location">
    <subcellularLocation>
        <location evidence="1">Cytoplasm</location>
    </subcellularLocation>
</comment>
<feature type="compositionally biased region" description="Polar residues" evidence="10">
    <location>
        <begin position="911"/>
        <end position="926"/>
    </location>
</feature>
<dbReference type="Proteomes" id="UP000658997">
    <property type="component" value="Unassembled WGS sequence"/>
</dbReference>
<dbReference type="EMBL" id="ULHB01000002">
    <property type="protein sequence ID" value="SYW74817.1"/>
    <property type="molecule type" value="Genomic_DNA"/>
</dbReference>
<dbReference type="Gene3D" id="3.40.50.300">
    <property type="entry name" value="P-loop containing nucleotide triphosphate hydrolases"/>
    <property type="match status" value="1"/>
</dbReference>
<evidence type="ECO:0000256" key="2">
    <source>
        <dbReference type="ARBA" id="ARBA00007249"/>
    </source>
</evidence>
<dbReference type="InterPro" id="IPR050100">
    <property type="entry name" value="TRAFAC_GTPase_members"/>
</dbReference>
<comment type="similarity">
    <text evidence="2">Belongs to the TRAFAC class translation factor GTPase superfamily. Classic translation factor GTPase family. EF-Tu/EF-1A subfamily.</text>
</comment>
<feature type="compositionally biased region" description="Polar residues" evidence="10">
    <location>
        <begin position="752"/>
        <end position="765"/>
    </location>
</feature>
<evidence type="ECO:0000259" key="11">
    <source>
        <dbReference type="PROSITE" id="PS51722"/>
    </source>
</evidence>
<dbReference type="InterPro" id="IPR027417">
    <property type="entry name" value="P-loop_NTPase"/>
</dbReference>
<dbReference type="PRINTS" id="PR00315">
    <property type="entry name" value="ELONGATNFCT"/>
</dbReference>
<dbReference type="PROSITE" id="PS51722">
    <property type="entry name" value="G_TR_2"/>
    <property type="match status" value="1"/>
</dbReference>
<evidence type="ECO:0000256" key="7">
    <source>
        <dbReference type="ARBA" id="ARBA00022917"/>
    </source>
</evidence>
<dbReference type="Pfam" id="PF00009">
    <property type="entry name" value="GTP_EFTU"/>
    <property type="match status" value="1"/>
</dbReference>
<dbReference type="PROSITE" id="PS00301">
    <property type="entry name" value="G_TR_1"/>
    <property type="match status" value="1"/>
</dbReference>
<dbReference type="InterPro" id="IPR054696">
    <property type="entry name" value="GTP-eEF1A_C"/>
</dbReference>
<keyword evidence="5" id="KW-0547">Nucleotide-binding</keyword>
<keyword evidence="7" id="KW-0648">Protein biosynthesis</keyword>
<dbReference type="SUPFAM" id="SSF50447">
    <property type="entry name" value="Translation proteins"/>
    <property type="match status" value="1"/>
</dbReference>
<evidence type="ECO:0000256" key="8">
    <source>
        <dbReference type="ARBA" id="ARBA00023134"/>
    </source>
</evidence>
<evidence type="ECO:0000256" key="1">
    <source>
        <dbReference type="ARBA" id="ARBA00004496"/>
    </source>
</evidence>
<comment type="caution">
    <text evidence="12">The sequence shown here is derived from an EMBL/GenBank/DDBJ whole genome shotgun (WGS) entry which is preliminary data.</text>
</comment>
<feature type="compositionally biased region" description="Polar residues" evidence="10">
    <location>
        <begin position="647"/>
        <end position="657"/>
    </location>
</feature>
<feature type="region of interest" description="Disordered" evidence="10">
    <location>
        <begin position="835"/>
        <end position="932"/>
    </location>
</feature>
<keyword evidence="13" id="KW-1185">Reference proteome</keyword>
<evidence type="ECO:0000256" key="4">
    <source>
        <dbReference type="ARBA" id="ARBA00022490"/>
    </source>
</evidence>
<feature type="compositionally biased region" description="Low complexity" evidence="10">
    <location>
        <begin position="713"/>
        <end position="727"/>
    </location>
</feature>
<dbReference type="InterPro" id="IPR000795">
    <property type="entry name" value="T_Tr_GTP-bd_dom"/>
</dbReference>
<feature type="region of interest" description="Disordered" evidence="10">
    <location>
        <begin position="713"/>
        <end position="739"/>
    </location>
</feature>
<evidence type="ECO:0000256" key="9">
    <source>
        <dbReference type="SAM" id="Coils"/>
    </source>
</evidence>
<organism evidence="12 13">
    <name type="scientific">Ustilago bromivora</name>
    <dbReference type="NCBI Taxonomy" id="307758"/>
    <lineage>
        <taxon>Eukaryota</taxon>
        <taxon>Fungi</taxon>
        <taxon>Dikarya</taxon>
        <taxon>Basidiomycota</taxon>
        <taxon>Ustilaginomycotina</taxon>
        <taxon>Ustilaginomycetes</taxon>
        <taxon>Ustilaginales</taxon>
        <taxon>Ustilaginaceae</taxon>
        <taxon>Ustilago</taxon>
    </lineage>
</organism>
<dbReference type="InterPro" id="IPR031157">
    <property type="entry name" value="G_TR_CS"/>
</dbReference>
<dbReference type="FunFam" id="2.40.30.10:FF:000003">
    <property type="entry name" value="Elongation factor 1-alpha"/>
    <property type="match status" value="1"/>
</dbReference>
<dbReference type="CDD" id="cd01883">
    <property type="entry name" value="EF1_alpha"/>
    <property type="match status" value="1"/>
</dbReference>
<evidence type="ECO:0000313" key="12">
    <source>
        <dbReference type="EMBL" id="SYW74817.1"/>
    </source>
</evidence>
<dbReference type="NCBIfam" id="TIGR00483">
    <property type="entry name" value="EF-1_alpha"/>
    <property type="match status" value="1"/>
</dbReference>
<keyword evidence="3" id="KW-0488">Methylation</keyword>
<dbReference type="AlphaFoldDB" id="A0A8H8TNR6"/>
<dbReference type="GO" id="GO:0003924">
    <property type="term" value="F:GTPase activity"/>
    <property type="evidence" value="ECO:0007669"/>
    <property type="project" value="InterPro"/>
</dbReference>
<dbReference type="SUPFAM" id="SSF52540">
    <property type="entry name" value="P-loop containing nucleoside triphosphate hydrolases"/>
    <property type="match status" value="1"/>
</dbReference>
<dbReference type="SUPFAM" id="SSF50465">
    <property type="entry name" value="EF-Tu/eEF-1alpha/eIF2-gamma C-terminal domain"/>
    <property type="match status" value="1"/>
</dbReference>
<keyword evidence="9" id="KW-0175">Coiled coil</keyword>
<feature type="region of interest" description="Disordered" evidence="10">
    <location>
        <begin position="973"/>
        <end position="1028"/>
    </location>
</feature>
<evidence type="ECO:0000256" key="10">
    <source>
        <dbReference type="SAM" id="MobiDB-lite"/>
    </source>
</evidence>
<dbReference type="Pfam" id="PF22594">
    <property type="entry name" value="GTP-eEF1A_C"/>
    <property type="match status" value="1"/>
</dbReference>
<dbReference type="GO" id="GO:0005525">
    <property type="term" value="F:GTP binding"/>
    <property type="evidence" value="ECO:0007669"/>
    <property type="project" value="UniProtKB-KW"/>
</dbReference>
<keyword evidence="4" id="KW-0963">Cytoplasm</keyword>
<reference evidence="12" key="1">
    <citation type="submission" date="2018-08" db="EMBL/GenBank/DDBJ databases">
        <authorList>
            <person name="Guldener U."/>
        </authorList>
    </citation>
    <scope>NUCLEOTIDE SEQUENCE</scope>
    <source>
        <strain evidence="12">UB2</strain>
    </source>
</reference>
<dbReference type="CDD" id="cd03693">
    <property type="entry name" value="EF1_alpha_II"/>
    <property type="match status" value="1"/>
</dbReference>
<feature type="region of interest" description="Disordered" evidence="10">
    <location>
        <begin position="746"/>
        <end position="765"/>
    </location>
</feature>
<keyword evidence="8" id="KW-0342">GTP-binding</keyword>
<dbReference type="HAMAP" id="MF_00118_A">
    <property type="entry name" value="EF_Tu_A"/>
    <property type="match status" value="1"/>
</dbReference>
<feature type="compositionally biased region" description="Polar residues" evidence="10">
    <location>
        <begin position="861"/>
        <end position="883"/>
    </location>
</feature>
<dbReference type="FunFam" id="2.40.30.10:FF:000005">
    <property type="entry name" value="Elongation factor 1-alpha"/>
    <property type="match status" value="1"/>
</dbReference>
<evidence type="ECO:0000256" key="3">
    <source>
        <dbReference type="ARBA" id="ARBA00022481"/>
    </source>
</evidence>
<sequence>MGKEKAHVNVVVIGHVDSGKSTTTGHLIYKCGGIDKRTVEKFEKEAAELGKGSFKYAWVLDKLKAERERGITIDIALWKFETPKYMVTVIDAPGHRDFIKNMITGTSQADCAILIIAGGTGEFEAGISKDGQTREHALLAFTLGVRQLIVAVNKMDTTKYSEDRFNEIVKETSNFIKKVGYNPKTVAFVPISGWHGDNMIEPTKEMNWYKGWERETKAGKVTGKTLLDAIDAIEPPSRPTDKPLRLPLQDVYKIGGIGTVPVGRVETGVIKGGMVVTFAPSNVTTEVKSVEMHHETLAEGLPGDNVGFNVKNVSVKDIRRGNVCSDSKNDPAMEAASFLAQVIVMNHPGQIGNGYAPVLDCHTAHIACKFAEITEKIDRRTGKSIENNPKFIKSGDAALVKMVPTKPMCVESFSVYPPLGRFAVRDMRQTVAVGVIKEVEKTAGKSGKVTKAAEKKKFQRGVKLLCVETEPPRVPVVETEDSNDCFIPLIPFIHPPHTSIRETQWTNTEVMQATGQMKRASRRSTARQETPRGSAEPNTVDSDSGSHCSKKGSDGDEDDQDDEDEEEEDEDEDGEEDEDDAEDADNSPFKLLERQAGAGVDDTEFYSSMIQMLTHVLGSSEAAISWPYQATPGSQLAPSPFGHYGSSPAQTPSQSQRPAVRNIAGSKAELSTLQPLMQGLLARLGKDQPFLRRPVGEKDLTALLQTLMEQQQRQQQLQQGQQKLNQGPGPGPGQQANTCSETGLAYAPHAASTHTPSSRSSFQDSFVTGHTAQNGYQSLQFADLDFEDEDEDDPDFNPDLNPDLPLPSAWSLAVQDIVASEESRAAAAAAAAAAATSHSGTPSGAQTPAEHLRLDKDTMTRSHTGSTGRSPRRQATTRASASTLGLGDTPFSVPDILFSPSGRPVRASRKPQGSPTPASHTRQTRTAGRDLQFTSIEDAGLDRRYSTELLQQGQQQGSAPSTHPHSQLIAREENSVPSRVLSAPVQRAQAGTTTAQHTDTDSRAPRKRGRKPVLEPGEAQRRRAQRNVEYQRIRRQVKKVEESEQSETVLELKAEVKMLRAEVERLRDENAMLRAQRELDRLQRSGSK</sequence>
<feature type="compositionally biased region" description="Polar residues" evidence="10">
    <location>
        <begin position="836"/>
        <end position="846"/>
    </location>
</feature>
<dbReference type="CDD" id="cd14686">
    <property type="entry name" value="bZIP"/>
    <property type="match status" value="1"/>
</dbReference>
<gene>
    <name evidence="12" type="ORF">UBRO2_00227</name>
</gene>
<evidence type="ECO:0000313" key="13">
    <source>
        <dbReference type="Proteomes" id="UP000658997"/>
    </source>
</evidence>
<dbReference type="GO" id="GO:0003746">
    <property type="term" value="F:translation elongation factor activity"/>
    <property type="evidence" value="ECO:0007669"/>
    <property type="project" value="UniProtKB-KW"/>
</dbReference>
<dbReference type="PANTHER" id="PTHR23115">
    <property type="entry name" value="TRANSLATION FACTOR"/>
    <property type="match status" value="1"/>
</dbReference>
<name>A0A8H8TNR6_9BASI</name>
<feature type="region of interest" description="Disordered" evidence="10">
    <location>
        <begin position="637"/>
        <end position="657"/>
    </location>
</feature>
<dbReference type="InterPro" id="IPR004161">
    <property type="entry name" value="EFTu-like_2"/>
</dbReference>
<accession>A0A8H8TNR6</accession>
<feature type="compositionally biased region" description="Basic and acidic residues" evidence="10">
    <location>
        <begin position="850"/>
        <end position="860"/>
    </location>
</feature>
<feature type="compositionally biased region" description="Polar residues" evidence="10">
    <location>
        <begin position="949"/>
        <end position="965"/>
    </location>
</feature>
<feature type="region of interest" description="Disordered" evidence="10">
    <location>
        <begin position="949"/>
        <end position="968"/>
    </location>
</feature>
<evidence type="ECO:0000256" key="6">
    <source>
        <dbReference type="ARBA" id="ARBA00022768"/>
    </source>
</evidence>
<dbReference type="Pfam" id="PF03144">
    <property type="entry name" value="GTP_EFTU_D2"/>
    <property type="match status" value="1"/>
</dbReference>
<dbReference type="InterPro" id="IPR009001">
    <property type="entry name" value="Transl_elong_EF1A/Init_IF2_C"/>
</dbReference>
<keyword evidence="6 12" id="KW-0251">Elongation factor</keyword>